<evidence type="ECO:0000313" key="3">
    <source>
        <dbReference type="EMBL" id="KYN24898.1"/>
    </source>
</evidence>
<comment type="caution">
    <text evidence="3">The sequence shown here is derived from an EMBL/GenBank/DDBJ whole genome shotgun (WGS) entry which is preliminary data.</text>
</comment>
<dbReference type="EMBL" id="LOMK01000001">
    <property type="protein sequence ID" value="KYN24898.1"/>
    <property type="molecule type" value="Genomic_DNA"/>
</dbReference>
<reference evidence="4" key="1">
    <citation type="submission" date="2015-12" db="EMBL/GenBank/DDBJ databases">
        <authorList>
            <person name="Tarr C.L."/>
            <person name="Gladney L.M."/>
        </authorList>
    </citation>
    <scope>NUCLEOTIDE SEQUENCE [LARGE SCALE GENOMIC DNA]</scope>
    <source>
        <strain evidence="4">2756-81</strain>
    </source>
</reference>
<gene>
    <name evidence="3" type="ORF">AUQ44_03450</name>
</gene>
<dbReference type="Proteomes" id="UP000075349">
    <property type="component" value="Unassembled WGS sequence"/>
</dbReference>
<organism evidence="3 4">
    <name type="scientific">Vibrio cidicii</name>
    <dbReference type="NCBI Taxonomy" id="1763883"/>
    <lineage>
        <taxon>Bacteria</taxon>
        <taxon>Pseudomonadati</taxon>
        <taxon>Pseudomonadota</taxon>
        <taxon>Gammaproteobacteria</taxon>
        <taxon>Vibrionales</taxon>
        <taxon>Vibrionaceae</taxon>
        <taxon>Vibrio</taxon>
    </lineage>
</organism>
<evidence type="ECO:0000256" key="1">
    <source>
        <dbReference type="SAM" id="MobiDB-lite"/>
    </source>
</evidence>
<feature type="region of interest" description="Disordered" evidence="1">
    <location>
        <begin position="57"/>
        <end position="80"/>
    </location>
</feature>
<proteinExistence type="predicted"/>
<evidence type="ECO:0000256" key="2">
    <source>
        <dbReference type="SAM" id="SignalP"/>
    </source>
</evidence>
<evidence type="ECO:0000313" key="4">
    <source>
        <dbReference type="Proteomes" id="UP000075349"/>
    </source>
</evidence>
<keyword evidence="2" id="KW-0732">Signal</keyword>
<feature type="signal peptide" evidence="2">
    <location>
        <begin position="1"/>
        <end position="18"/>
    </location>
</feature>
<sequence length="98" mass="10289">MKKTILSIIILSTITAQAAFVAIIGGEGSGVTYNIASDDPNGEIGQVIGDGQYVITKPSNGGGSETEQPNPNPDEPVNSCVGEETHARRIALSNWFRC</sequence>
<dbReference type="AlphaFoldDB" id="A0A151JGP9"/>
<feature type="chain" id="PRO_5007582712" evidence="2">
    <location>
        <begin position="19"/>
        <end position="98"/>
    </location>
</feature>
<accession>A0A151JGP9</accession>
<name>A0A151JGP9_9VIBR</name>
<protein>
    <submittedName>
        <fullName evidence="3">Uncharacterized protein</fullName>
    </submittedName>
</protein>